<dbReference type="Pfam" id="PF00005">
    <property type="entry name" value="ABC_tran"/>
    <property type="match status" value="2"/>
</dbReference>
<feature type="transmembrane region" description="Helical" evidence="12">
    <location>
        <begin position="699"/>
        <end position="717"/>
    </location>
</feature>
<evidence type="ECO:0000259" key="13">
    <source>
        <dbReference type="PROSITE" id="PS50893"/>
    </source>
</evidence>
<dbReference type="SUPFAM" id="SSF52540">
    <property type="entry name" value="P-loop containing nucleoside triphosphate hydrolases"/>
    <property type="match status" value="2"/>
</dbReference>
<keyword evidence="2" id="KW-0813">Transport</keyword>
<feature type="domain" description="ABC transmembrane type-1" evidence="14">
    <location>
        <begin position="19"/>
        <end position="301"/>
    </location>
</feature>
<dbReference type="PANTHER" id="PTHR24221:SF654">
    <property type="entry name" value="ATP-BINDING CASSETTE SUB-FAMILY B MEMBER 6"/>
    <property type="match status" value="1"/>
</dbReference>
<keyword evidence="4 12" id="KW-0812">Transmembrane</keyword>
<feature type="transmembrane region" description="Helical" evidence="12">
    <location>
        <begin position="770"/>
        <end position="789"/>
    </location>
</feature>
<dbReference type="SUPFAM" id="SSF90123">
    <property type="entry name" value="ABC transporter transmembrane region"/>
    <property type="match status" value="2"/>
</dbReference>
<dbReference type="InterPro" id="IPR003439">
    <property type="entry name" value="ABC_transporter-like_ATP-bd"/>
</dbReference>
<dbReference type="GO" id="GO:0016887">
    <property type="term" value="F:ATP hydrolysis activity"/>
    <property type="evidence" value="ECO:0007669"/>
    <property type="project" value="InterPro"/>
</dbReference>
<evidence type="ECO:0000256" key="4">
    <source>
        <dbReference type="ARBA" id="ARBA00022692"/>
    </source>
</evidence>
<protein>
    <submittedName>
        <fullName evidence="15">Thiol reductant ABC exporter subunit CydC</fullName>
    </submittedName>
</protein>
<accession>A0A853FB70</accession>
<evidence type="ECO:0000256" key="5">
    <source>
        <dbReference type="ARBA" id="ARBA00022741"/>
    </source>
</evidence>
<feature type="domain" description="ABC transmembrane type-1" evidence="14">
    <location>
        <begin position="664"/>
        <end position="943"/>
    </location>
</feature>
<evidence type="ECO:0000259" key="14">
    <source>
        <dbReference type="PROSITE" id="PS50929"/>
    </source>
</evidence>
<dbReference type="InterPro" id="IPR027417">
    <property type="entry name" value="P-loop_NTPase"/>
</dbReference>
<dbReference type="NCBIfam" id="TIGR02868">
    <property type="entry name" value="CydC"/>
    <property type="match status" value="1"/>
</dbReference>
<reference evidence="15 16" key="1">
    <citation type="submission" date="2020-07" db="EMBL/GenBank/DDBJ databases">
        <title>Taxonomic revisions and descriptions of new bacterial species based on genomic comparisons in the high-G+C-content subgroup of the family Alcaligenaceae.</title>
        <authorList>
            <person name="Szabo A."/>
            <person name="Felfoldi T."/>
        </authorList>
    </citation>
    <scope>NUCLEOTIDE SEQUENCE [LARGE SCALE GENOMIC DNA]</scope>
    <source>
        <strain evidence="15 16">DSM 25264</strain>
    </source>
</reference>
<dbReference type="SMART" id="SM00382">
    <property type="entry name" value="AAA"/>
    <property type="match status" value="2"/>
</dbReference>
<evidence type="ECO:0000256" key="7">
    <source>
        <dbReference type="ARBA" id="ARBA00022967"/>
    </source>
</evidence>
<feature type="transmembrane region" description="Helical" evidence="12">
    <location>
        <begin position="133"/>
        <end position="154"/>
    </location>
</feature>
<dbReference type="InterPro" id="IPR014223">
    <property type="entry name" value="ABC_CydC/D"/>
</dbReference>
<evidence type="ECO:0000256" key="11">
    <source>
        <dbReference type="SAM" id="MobiDB-lite"/>
    </source>
</evidence>
<dbReference type="EMBL" id="JACCEW010000001">
    <property type="protein sequence ID" value="NYT35801.1"/>
    <property type="molecule type" value="Genomic_DNA"/>
</dbReference>
<evidence type="ECO:0000256" key="2">
    <source>
        <dbReference type="ARBA" id="ARBA00022448"/>
    </source>
</evidence>
<keyword evidence="6" id="KW-0067">ATP-binding</keyword>
<evidence type="ECO:0000256" key="6">
    <source>
        <dbReference type="ARBA" id="ARBA00022840"/>
    </source>
</evidence>
<dbReference type="InterPro" id="IPR036640">
    <property type="entry name" value="ABC1_TM_sf"/>
</dbReference>
<dbReference type="GO" id="GO:0140359">
    <property type="term" value="F:ABC-type transporter activity"/>
    <property type="evidence" value="ECO:0007669"/>
    <property type="project" value="InterPro"/>
</dbReference>
<dbReference type="InterPro" id="IPR003593">
    <property type="entry name" value="AAA+_ATPase"/>
</dbReference>
<feature type="domain" description="ABC transporter" evidence="13">
    <location>
        <begin position="340"/>
        <end position="574"/>
    </location>
</feature>
<evidence type="ECO:0000256" key="10">
    <source>
        <dbReference type="ARBA" id="ARBA00023136"/>
    </source>
</evidence>
<dbReference type="GO" id="GO:0045454">
    <property type="term" value="P:cell redox homeostasis"/>
    <property type="evidence" value="ECO:0007669"/>
    <property type="project" value="InterPro"/>
</dbReference>
<comment type="subcellular location">
    <subcellularLocation>
        <location evidence="1">Cell membrane</location>
        <topology evidence="1">Multi-pass membrane protein</topology>
    </subcellularLocation>
</comment>
<dbReference type="GO" id="GO:0005524">
    <property type="term" value="F:ATP binding"/>
    <property type="evidence" value="ECO:0007669"/>
    <property type="project" value="UniProtKB-KW"/>
</dbReference>
<dbReference type="Proteomes" id="UP000580517">
    <property type="component" value="Unassembled WGS sequence"/>
</dbReference>
<keyword evidence="16" id="KW-1185">Reference proteome</keyword>
<feature type="domain" description="ABC transporter" evidence="13">
    <location>
        <begin position="978"/>
        <end position="1213"/>
    </location>
</feature>
<evidence type="ECO:0000256" key="12">
    <source>
        <dbReference type="SAM" id="Phobius"/>
    </source>
</evidence>
<keyword evidence="7" id="KW-1278">Translocase</keyword>
<dbReference type="RefSeq" id="WP_129967751.1">
    <property type="nucleotide sequence ID" value="NZ_JACCEW010000001.1"/>
</dbReference>
<evidence type="ECO:0000256" key="1">
    <source>
        <dbReference type="ARBA" id="ARBA00004651"/>
    </source>
</evidence>
<dbReference type="AlphaFoldDB" id="A0A853FB70"/>
<keyword evidence="8 12" id="KW-1133">Transmembrane helix</keyword>
<proteinExistence type="predicted"/>
<dbReference type="PANTHER" id="PTHR24221">
    <property type="entry name" value="ATP-BINDING CASSETTE SUB-FAMILY B"/>
    <property type="match status" value="1"/>
</dbReference>
<feature type="region of interest" description="Disordered" evidence="11">
    <location>
        <begin position="578"/>
        <end position="613"/>
    </location>
</feature>
<dbReference type="PROSITE" id="PS50929">
    <property type="entry name" value="ABC_TM1F"/>
    <property type="match status" value="2"/>
</dbReference>
<feature type="transmembrane region" description="Helical" evidence="12">
    <location>
        <begin position="55"/>
        <end position="72"/>
    </location>
</feature>
<dbReference type="PROSITE" id="PS50893">
    <property type="entry name" value="ABC_TRANSPORTER_2"/>
    <property type="match status" value="2"/>
</dbReference>
<sequence>MYFDFRLWLMTAGMRAGMLGGTALGLLALLCGIARYVFLGQLLVRVMDGTPWQDWVWPVAGVALAVLARAWLDDRRTVQANRCAAFIQQALRLRLYDRVVALGPAWFTGQRTGDIMLRMVDGVEQLQTFFGQYLPQLAISIVAPFAIFAVIAFWDLPTASVLLAGALVSLLGPATVHRLDRRTALERAQTLKAFGEEFLDGCQGLPTLKSFGQGKAWGKRLARRARALSTNTFRVLAVSVLTRGITDLGIALGSAAAVSLGGWRVYTGQMSMEALLIVLMAGTEIFRPLRDLRAILHQGMLGQSAAAGIHALLDARGEADDDQASASPAHASTQALEPSIEFDAVRFGYAGREPVHQALSFKIAPGERVGIVGPSGAGKSTLVRLLLKEFTLQAGAIRVGGHDIRHVDTSTLLSRIAVVSQDITLFHGSIAENLLMARPDASSTQMRRAAQAANLDDFIMSLPDGYDTQIGERGLQLSGGQRQRLAIARALLRDAPILILDEALSSVDTQNEATIQQALNRLMAGRTTLILAHRLASVLSTDRCLVLDQGRVVEAGTHTALMAQRGLYYRLMHDQAQRRGRSTPDMSGGEQASETKEGSGEALGPAGTQATGIGEARPEAAARTYAASSDPDSASLAEQAKSVSWRDALTTLLALIAPWKGSLALTIVLGLARVSAFIGVGVLSALVVADVRAGEFPSGVVLALLICAPMAALLHWLESWLAHAMAYSLLADMRIKLYDKLERLAPAYLQHRRSGDLVSLATRDVEVVEYFYAHTVAPAIVSIVVPLSVLGFLFYYSWPVALALLPFLLYAMLSPFLRRAHIDGLGGHASRWMGEMSAHLADSIQGLSELRVLQATQRQRARLMEVGSRYCAHRLALLRSLASQHAWFEVAAGLGGLAVAVVAAQQASAGQLPPAMAPLLVLVAVATFLPVSEISQVSRQLADTFAAVQRLHVVSHAQEAVKDGPKAAPQAGRQGMSVTFDGVEFAYAGRSADVLSDLSFTIPAGKVVALVGPSGAGKSTVASLLLRFWDPRQGVIRLDGMDLREMGLDDLRERVALVNQDTYLFNDTLEANIRLARPDASDADLWLAIDRAALSSVVNALPHGIRTRVGERGAQLSGGQRQRVSIARAFLKDAPILVLDEATSHLDTLSESQIREALSSLMRGRTTLIIAHRLSTVRDADLILVLKHGRLAESGSHDELLRHNGVYAELLRLDTVA</sequence>
<dbReference type="InterPro" id="IPR039421">
    <property type="entry name" value="Type_1_exporter"/>
</dbReference>
<evidence type="ECO:0000256" key="8">
    <source>
        <dbReference type="ARBA" id="ARBA00022989"/>
    </source>
</evidence>
<organism evidence="15 16">
    <name type="scientific">Allopusillimonas soli</name>
    <dbReference type="NCBI Taxonomy" id="659016"/>
    <lineage>
        <taxon>Bacteria</taxon>
        <taxon>Pseudomonadati</taxon>
        <taxon>Pseudomonadota</taxon>
        <taxon>Betaproteobacteria</taxon>
        <taxon>Burkholderiales</taxon>
        <taxon>Alcaligenaceae</taxon>
        <taxon>Allopusillimonas</taxon>
    </lineage>
</organism>
<evidence type="ECO:0000256" key="3">
    <source>
        <dbReference type="ARBA" id="ARBA00022475"/>
    </source>
</evidence>
<dbReference type="Pfam" id="PF00664">
    <property type="entry name" value="ABC_membrane"/>
    <property type="match status" value="2"/>
</dbReference>
<evidence type="ECO:0000256" key="9">
    <source>
        <dbReference type="ARBA" id="ARBA00023055"/>
    </source>
</evidence>
<dbReference type="GO" id="GO:0005886">
    <property type="term" value="C:plasma membrane"/>
    <property type="evidence" value="ECO:0007669"/>
    <property type="project" value="UniProtKB-SubCell"/>
</dbReference>
<evidence type="ECO:0000313" key="15">
    <source>
        <dbReference type="EMBL" id="NYT35801.1"/>
    </source>
</evidence>
<dbReference type="InterPro" id="IPR017871">
    <property type="entry name" value="ABC_transporter-like_CS"/>
</dbReference>
<feature type="transmembrane region" description="Helical" evidence="12">
    <location>
        <begin position="795"/>
        <end position="813"/>
    </location>
</feature>
<comment type="caution">
    <text evidence="15">The sequence shown here is derived from an EMBL/GenBank/DDBJ whole genome shotgun (WGS) entry which is preliminary data.</text>
</comment>
<dbReference type="OrthoDB" id="9806127at2"/>
<dbReference type="Gene3D" id="3.40.50.300">
    <property type="entry name" value="P-loop containing nucleotide triphosphate hydrolases"/>
    <property type="match status" value="2"/>
</dbReference>
<keyword evidence="9" id="KW-0445">Lipid transport</keyword>
<feature type="transmembrane region" description="Helical" evidence="12">
    <location>
        <begin position="663"/>
        <end position="687"/>
    </location>
</feature>
<dbReference type="FunFam" id="3.40.50.300:FF:000221">
    <property type="entry name" value="Multidrug ABC transporter ATP-binding protein"/>
    <property type="match status" value="2"/>
</dbReference>
<evidence type="ECO:0000313" key="16">
    <source>
        <dbReference type="Proteomes" id="UP000580517"/>
    </source>
</evidence>
<gene>
    <name evidence="15" type="primary">cydC</name>
    <name evidence="15" type="ORF">H0A68_02870</name>
</gene>
<dbReference type="PROSITE" id="PS00211">
    <property type="entry name" value="ABC_TRANSPORTER_1"/>
    <property type="match status" value="2"/>
</dbReference>
<dbReference type="GO" id="GO:0034775">
    <property type="term" value="P:glutathione transmembrane transport"/>
    <property type="evidence" value="ECO:0007669"/>
    <property type="project" value="InterPro"/>
</dbReference>
<dbReference type="InterPro" id="IPR011527">
    <property type="entry name" value="ABC1_TM_dom"/>
</dbReference>
<keyword evidence="10 12" id="KW-0472">Membrane</keyword>
<name>A0A853FB70_9BURK</name>
<dbReference type="GO" id="GO:0006869">
    <property type="term" value="P:lipid transport"/>
    <property type="evidence" value="ECO:0007669"/>
    <property type="project" value="UniProtKB-KW"/>
</dbReference>
<dbReference type="Gene3D" id="1.20.1560.10">
    <property type="entry name" value="ABC transporter type 1, transmembrane domain"/>
    <property type="match status" value="2"/>
</dbReference>
<keyword evidence="3" id="KW-1003">Cell membrane</keyword>
<keyword evidence="5" id="KW-0547">Nucleotide-binding</keyword>